<comment type="subcellular location">
    <subcellularLocation>
        <location evidence="1">Cytoplasm</location>
    </subcellularLocation>
</comment>
<evidence type="ECO:0000313" key="7">
    <source>
        <dbReference type="EMBL" id="CAG9860497.1"/>
    </source>
</evidence>
<reference evidence="7" key="1">
    <citation type="submission" date="2022-01" db="EMBL/GenBank/DDBJ databases">
        <authorList>
            <person name="King R."/>
        </authorList>
    </citation>
    <scope>NUCLEOTIDE SEQUENCE</scope>
</reference>
<dbReference type="Proteomes" id="UP001153712">
    <property type="component" value="Chromosome 3"/>
</dbReference>
<dbReference type="PROSITE" id="PS50222">
    <property type="entry name" value="EF_HAND_2"/>
    <property type="match status" value="2"/>
</dbReference>
<dbReference type="SMART" id="SM00054">
    <property type="entry name" value="EFh"/>
    <property type="match status" value="3"/>
</dbReference>
<dbReference type="EMBL" id="OU900096">
    <property type="protein sequence ID" value="CAG9860497.1"/>
    <property type="molecule type" value="Genomic_DNA"/>
</dbReference>
<dbReference type="InterPro" id="IPR011992">
    <property type="entry name" value="EF-hand-dom_pair"/>
</dbReference>
<proteinExistence type="predicted"/>
<sequence length="213" mass="24587">MFSPTVMADENLKYKLGIGGKSSCFCLSENNVLSSVTREATPKLETNLTAVERWFRCMDTKQEGMITSKELQLAFEIFQGKHFSEAVCKFVVRIFDLDKSGGVDIKEFETLYYYIKIWLKAFNNFDKDGKGFLTEPELDYALRQLDINFSPNFIKFLITRNNPSAKVISLDQYIITCIQIQKFTEEFKSRDPDFTGIININYEGFLEMVLSCL</sequence>
<dbReference type="InterPro" id="IPR002048">
    <property type="entry name" value="EF_hand_dom"/>
</dbReference>
<protein>
    <recommendedName>
        <fullName evidence="6">EF-hand domain-containing protein</fullName>
    </recommendedName>
</protein>
<dbReference type="Pfam" id="PF13499">
    <property type="entry name" value="EF-hand_7"/>
    <property type="match status" value="1"/>
</dbReference>
<name>A0A9N9TKK5_PHYSR</name>
<dbReference type="Pfam" id="PF13405">
    <property type="entry name" value="EF-hand_6"/>
    <property type="match status" value="1"/>
</dbReference>
<dbReference type="PANTHER" id="PTHR46212:SF3">
    <property type="entry name" value="GH27120P"/>
    <property type="match status" value="1"/>
</dbReference>
<feature type="domain" description="EF-hand" evidence="6">
    <location>
        <begin position="46"/>
        <end position="81"/>
    </location>
</feature>
<dbReference type="SUPFAM" id="SSF47473">
    <property type="entry name" value="EF-hand"/>
    <property type="match status" value="1"/>
</dbReference>
<accession>A0A9N9TKK5</accession>
<evidence type="ECO:0000256" key="3">
    <source>
        <dbReference type="ARBA" id="ARBA00022723"/>
    </source>
</evidence>
<evidence type="ECO:0000256" key="5">
    <source>
        <dbReference type="ARBA" id="ARBA00022837"/>
    </source>
</evidence>
<organism evidence="7 8">
    <name type="scientific">Phyllotreta striolata</name>
    <name type="common">Striped flea beetle</name>
    <name type="synonym">Crioceris striolata</name>
    <dbReference type="NCBI Taxonomy" id="444603"/>
    <lineage>
        <taxon>Eukaryota</taxon>
        <taxon>Metazoa</taxon>
        <taxon>Ecdysozoa</taxon>
        <taxon>Arthropoda</taxon>
        <taxon>Hexapoda</taxon>
        <taxon>Insecta</taxon>
        <taxon>Pterygota</taxon>
        <taxon>Neoptera</taxon>
        <taxon>Endopterygota</taxon>
        <taxon>Coleoptera</taxon>
        <taxon>Polyphaga</taxon>
        <taxon>Cucujiformia</taxon>
        <taxon>Chrysomeloidea</taxon>
        <taxon>Chrysomelidae</taxon>
        <taxon>Galerucinae</taxon>
        <taxon>Alticini</taxon>
        <taxon>Phyllotreta</taxon>
    </lineage>
</organism>
<dbReference type="AlphaFoldDB" id="A0A9N9TKK5"/>
<dbReference type="InterPro" id="IPR051426">
    <property type="entry name" value="Peflin/Sorcin_CaBP"/>
</dbReference>
<keyword evidence="8" id="KW-1185">Reference proteome</keyword>
<feature type="domain" description="EF-hand" evidence="6">
    <location>
        <begin position="113"/>
        <end position="148"/>
    </location>
</feature>
<keyword evidence="4" id="KW-0677">Repeat</keyword>
<evidence type="ECO:0000313" key="8">
    <source>
        <dbReference type="Proteomes" id="UP001153712"/>
    </source>
</evidence>
<evidence type="ECO:0000259" key="6">
    <source>
        <dbReference type="PROSITE" id="PS50222"/>
    </source>
</evidence>
<gene>
    <name evidence="7" type="ORF">PHYEVI_LOCUS6850</name>
</gene>
<keyword evidence="5" id="KW-0106">Calcium</keyword>
<dbReference type="OrthoDB" id="10248537at2759"/>
<evidence type="ECO:0000256" key="4">
    <source>
        <dbReference type="ARBA" id="ARBA00022737"/>
    </source>
</evidence>
<keyword evidence="3" id="KW-0479">Metal-binding</keyword>
<dbReference type="GO" id="GO:0005509">
    <property type="term" value="F:calcium ion binding"/>
    <property type="evidence" value="ECO:0007669"/>
    <property type="project" value="InterPro"/>
</dbReference>
<dbReference type="Gene3D" id="1.10.238.10">
    <property type="entry name" value="EF-hand"/>
    <property type="match status" value="1"/>
</dbReference>
<dbReference type="PANTHER" id="PTHR46212">
    <property type="entry name" value="PEFLIN"/>
    <property type="match status" value="1"/>
</dbReference>
<keyword evidence="2" id="KW-0963">Cytoplasm</keyword>
<evidence type="ECO:0000256" key="2">
    <source>
        <dbReference type="ARBA" id="ARBA00022490"/>
    </source>
</evidence>
<evidence type="ECO:0000256" key="1">
    <source>
        <dbReference type="ARBA" id="ARBA00004496"/>
    </source>
</evidence>
<dbReference type="GO" id="GO:0005737">
    <property type="term" value="C:cytoplasm"/>
    <property type="evidence" value="ECO:0007669"/>
    <property type="project" value="UniProtKB-SubCell"/>
</dbReference>